<feature type="non-terminal residue" evidence="3">
    <location>
        <position position="329"/>
    </location>
</feature>
<accession>A0A183NQL7</accession>
<feature type="non-terminal residue" evidence="3">
    <location>
        <position position="1"/>
    </location>
</feature>
<feature type="compositionally biased region" description="Low complexity" evidence="1">
    <location>
        <begin position="107"/>
        <end position="125"/>
    </location>
</feature>
<dbReference type="AlphaFoldDB" id="A0A183NQL7"/>
<gene>
    <name evidence="3" type="ORF">SMTD_LOCUS4403</name>
</gene>
<dbReference type="Proteomes" id="UP000269396">
    <property type="component" value="Unassembled WGS sequence"/>
</dbReference>
<dbReference type="EMBL" id="UZAL01012237">
    <property type="protein sequence ID" value="VDP06403.1"/>
    <property type="molecule type" value="Genomic_DNA"/>
</dbReference>
<protein>
    <submittedName>
        <fullName evidence="3">Uncharacterized protein</fullName>
    </submittedName>
</protein>
<feature type="region of interest" description="Disordered" evidence="1">
    <location>
        <begin position="105"/>
        <end position="127"/>
    </location>
</feature>
<keyword evidence="2" id="KW-0472">Membrane</keyword>
<keyword evidence="2" id="KW-0812">Transmembrane</keyword>
<proteinExistence type="predicted"/>
<organism evidence="3 4">
    <name type="scientific">Schistosoma mattheei</name>
    <dbReference type="NCBI Taxonomy" id="31246"/>
    <lineage>
        <taxon>Eukaryota</taxon>
        <taxon>Metazoa</taxon>
        <taxon>Spiralia</taxon>
        <taxon>Lophotrochozoa</taxon>
        <taxon>Platyhelminthes</taxon>
        <taxon>Trematoda</taxon>
        <taxon>Digenea</taxon>
        <taxon>Strigeidida</taxon>
        <taxon>Schistosomatoidea</taxon>
        <taxon>Schistosomatidae</taxon>
        <taxon>Schistosoma</taxon>
    </lineage>
</organism>
<evidence type="ECO:0000313" key="3">
    <source>
        <dbReference type="EMBL" id="VDP06403.1"/>
    </source>
</evidence>
<keyword evidence="4" id="KW-1185">Reference proteome</keyword>
<evidence type="ECO:0000256" key="1">
    <source>
        <dbReference type="SAM" id="MobiDB-lite"/>
    </source>
</evidence>
<evidence type="ECO:0000313" key="4">
    <source>
        <dbReference type="Proteomes" id="UP000269396"/>
    </source>
</evidence>
<keyword evidence="2" id="KW-1133">Transmembrane helix</keyword>
<feature type="transmembrane region" description="Helical" evidence="2">
    <location>
        <begin position="71"/>
        <end position="94"/>
    </location>
</feature>
<name>A0A183NQL7_9TREM</name>
<dbReference type="STRING" id="31246.A0A183NQL7"/>
<sequence>IIDSPPRIYSNRFTNLHHSTNLLNNDIKSLNLHRRFKDNQYYSLMNDHEKLMKTNEFHNYDENNPLNTSSILVAIVALSCAIILVLLGITVYVCGRRGFQSFRYHHNNNTTTTTTTNNNNSSSSSRNGRMQYLLRNHNSLNNIKLTDDKFNWKNILNSKYYTNHNNNNNTILYPNKSIINNQYHSNQSILFNNENNPYIDQFSNISLKSILIEENNSLKNKQKNHENYTTFLPFNEYTSYRNDQKTLPIINDKQSIYLTMPINNNNNNDELKQNYEKYWIINKQDSNNYTLPQYNQYEQHISNSNSTLINTNLDYLQQSHHSNNNNNNN</sequence>
<evidence type="ECO:0000256" key="2">
    <source>
        <dbReference type="SAM" id="Phobius"/>
    </source>
</evidence>
<reference evidence="3 4" key="1">
    <citation type="submission" date="2018-11" db="EMBL/GenBank/DDBJ databases">
        <authorList>
            <consortium name="Pathogen Informatics"/>
        </authorList>
    </citation>
    <scope>NUCLEOTIDE SEQUENCE [LARGE SCALE GENOMIC DNA]</scope>
    <source>
        <strain>Denwood</strain>
        <strain evidence="4">Zambia</strain>
    </source>
</reference>